<dbReference type="Pfam" id="PF19870">
    <property type="entry name" value="DUF6343"/>
    <property type="match status" value="1"/>
</dbReference>
<dbReference type="Proteomes" id="UP000031675">
    <property type="component" value="Unassembled WGS sequence"/>
</dbReference>
<evidence type="ECO:0000313" key="2">
    <source>
        <dbReference type="EMBL" id="KIH98027.1"/>
    </source>
</evidence>
<feature type="transmembrane region" description="Helical" evidence="1">
    <location>
        <begin position="48"/>
        <end position="68"/>
    </location>
</feature>
<keyword evidence="3" id="KW-1185">Reference proteome</keyword>
<keyword evidence="1" id="KW-0472">Membrane</keyword>
<dbReference type="EMBL" id="JROO01000030">
    <property type="protein sequence ID" value="KIH98027.1"/>
    <property type="molecule type" value="Genomic_DNA"/>
</dbReference>
<evidence type="ECO:0000256" key="1">
    <source>
        <dbReference type="SAM" id="Phobius"/>
    </source>
</evidence>
<dbReference type="AlphaFoldDB" id="A0A0C2JMC5"/>
<evidence type="ECO:0000313" key="3">
    <source>
        <dbReference type="Proteomes" id="UP000031675"/>
    </source>
</evidence>
<keyword evidence="1" id="KW-1133">Transmembrane helix</keyword>
<feature type="transmembrane region" description="Helical" evidence="1">
    <location>
        <begin position="20"/>
        <end position="42"/>
    </location>
</feature>
<accession>A0A0C2JMC5</accession>
<sequence length="83" mass="9116">MRRRQNKPPKGSLERPYSALNLRLVLAALGIALCVGLGATAWAIDFTVLAIVLWALAVVGVIDIVVVLRRRRQRGPGHDSLFE</sequence>
<proteinExistence type="predicted"/>
<keyword evidence="1" id="KW-0812">Transmembrane</keyword>
<protein>
    <submittedName>
        <fullName evidence="2">Uncharacterized protein</fullName>
    </submittedName>
</protein>
<gene>
    <name evidence="2" type="ORF">LP52_15920</name>
</gene>
<name>A0A0C2JMC5_9ACTN</name>
<comment type="caution">
    <text evidence="2">The sequence shown here is derived from an EMBL/GenBank/DDBJ whole genome shotgun (WGS) entry which is preliminary data.</text>
</comment>
<reference evidence="3" key="1">
    <citation type="journal article" date="2015" name="Chem. Biol.">
        <title>Structure, bioactivity, and resistance mechanism of streptomonomicin, an unusual lasso Peptide from an understudied halophilic actinomycete.</title>
        <authorList>
            <person name="Metelev M."/>
            <person name="Tietz J.I."/>
            <person name="Melby J.O."/>
            <person name="Blair P.M."/>
            <person name="Zhu L."/>
            <person name="Livnat I."/>
            <person name="Severinov K."/>
            <person name="Mitchell D.A."/>
        </authorList>
    </citation>
    <scope>NUCLEOTIDE SEQUENCE [LARGE SCALE GENOMIC DNA]</scope>
    <source>
        <strain evidence="3">YIM 90003</strain>
    </source>
</reference>
<organism evidence="2 3">
    <name type="scientific">Streptomonospora alba</name>
    <dbReference type="NCBI Taxonomy" id="183763"/>
    <lineage>
        <taxon>Bacteria</taxon>
        <taxon>Bacillati</taxon>
        <taxon>Actinomycetota</taxon>
        <taxon>Actinomycetes</taxon>
        <taxon>Streptosporangiales</taxon>
        <taxon>Nocardiopsidaceae</taxon>
        <taxon>Streptomonospora</taxon>
    </lineage>
</organism>
<dbReference type="InterPro" id="IPR045924">
    <property type="entry name" value="DUF6343"/>
</dbReference>